<accession>A0A7J7SC81</accession>
<evidence type="ECO:0000313" key="2">
    <source>
        <dbReference type="EMBL" id="KAF6285934.1"/>
    </source>
</evidence>
<dbReference type="EMBL" id="JABWUV010000019">
    <property type="protein sequence ID" value="KAF6285934.1"/>
    <property type="molecule type" value="Genomic_DNA"/>
</dbReference>
<organism evidence="2 3">
    <name type="scientific">Myotis myotis</name>
    <name type="common">Greater mouse-eared bat</name>
    <name type="synonym">Vespertilio myotis</name>
    <dbReference type="NCBI Taxonomy" id="51298"/>
    <lineage>
        <taxon>Eukaryota</taxon>
        <taxon>Metazoa</taxon>
        <taxon>Chordata</taxon>
        <taxon>Craniata</taxon>
        <taxon>Vertebrata</taxon>
        <taxon>Euteleostomi</taxon>
        <taxon>Mammalia</taxon>
        <taxon>Eutheria</taxon>
        <taxon>Laurasiatheria</taxon>
        <taxon>Chiroptera</taxon>
        <taxon>Yangochiroptera</taxon>
        <taxon>Vespertilionidae</taxon>
        <taxon>Myotis</taxon>
    </lineage>
</organism>
<reference evidence="2 3" key="1">
    <citation type="journal article" date="2020" name="Nature">
        <title>Six reference-quality genomes reveal evolution of bat adaptations.</title>
        <authorList>
            <person name="Jebb D."/>
            <person name="Huang Z."/>
            <person name="Pippel M."/>
            <person name="Hughes G.M."/>
            <person name="Lavrichenko K."/>
            <person name="Devanna P."/>
            <person name="Winkler S."/>
            <person name="Jermiin L.S."/>
            <person name="Skirmuntt E.C."/>
            <person name="Katzourakis A."/>
            <person name="Burkitt-Gray L."/>
            <person name="Ray D.A."/>
            <person name="Sullivan K.A.M."/>
            <person name="Roscito J.G."/>
            <person name="Kirilenko B.M."/>
            <person name="Davalos L.M."/>
            <person name="Corthals A.P."/>
            <person name="Power M.L."/>
            <person name="Jones G."/>
            <person name="Ransome R.D."/>
            <person name="Dechmann D.K.N."/>
            <person name="Locatelli A.G."/>
            <person name="Puechmaille S.J."/>
            <person name="Fedrigo O."/>
            <person name="Jarvis E.D."/>
            <person name="Hiller M."/>
            <person name="Vernes S.C."/>
            <person name="Myers E.W."/>
            <person name="Teeling E.C."/>
        </authorList>
    </citation>
    <scope>NUCLEOTIDE SEQUENCE [LARGE SCALE GENOMIC DNA]</scope>
    <source>
        <strain evidence="2">MMyoMyo1</strain>
        <tissue evidence="2">Flight muscle</tissue>
    </source>
</reference>
<gene>
    <name evidence="2" type="ORF">mMyoMyo1_009493</name>
</gene>
<protein>
    <submittedName>
        <fullName evidence="2">Uncharacterized protein</fullName>
    </submittedName>
</protein>
<name>A0A7J7SC81_MYOMY</name>
<keyword evidence="1" id="KW-0472">Membrane</keyword>
<evidence type="ECO:0000256" key="1">
    <source>
        <dbReference type="SAM" id="Phobius"/>
    </source>
</evidence>
<comment type="caution">
    <text evidence="2">The sequence shown here is derived from an EMBL/GenBank/DDBJ whole genome shotgun (WGS) entry which is preliminary data.</text>
</comment>
<sequence length="181" mass="19941">MLPWTSLYAFLFAHLFSFLLGVYPGRELLSQTVTLRVTCEGVCRLHRFTPTAMHGGSDFSASGFSLDQLLTSGSACVGSSAGPVSHLKHFRPRSPLPSGDVAWPRLGGPWEEVLSPCKSLFRPAWHYTASPTSPQDGQVPGPRGAANTGMVRALWRQPLRTHVVPIRRALRSVRLSTTYYY</sequence>
<dbReference type="Proteomes" id="UP000527355">
    <property type="component" value="Unassembled WGS sequence"/>
</dbReference>
<proteinExistence type="predicted"/>
<evidence type="ECO:0000313" key="3">
    <source>
        <dbReference type="Proteomes" id="UP000527355"/>
    </source>
</evidence>
<keyword evidence="1" id="KW-0812">Transmembrane</keyword>
<feature type="transmembrane region" description="Helical" evidence="1">
    <location>
        <begin position="6"/>
        <end position="23"/>
    </location>
</feature>
<dbReference type="AlphaFoldDB" id="A0A7J7SC81"/>
<keyword evidence="3" id="KW-1185">Reference proteome</keyword>
<keyword evidence="1" id="KW-1133">Transmembrane helix</keyword>